<gene>
    <name evidence="3" type="ORF">RG47T_0040</name>
</gene>
<dbReference type="InterPro" id="IPR007049">
    <property type="entry name" value="Carb-sel_porin_OprB"/>
</dbReference>
<organism evidence="3 4">
    <name type="scientific">Mucilaginibacter polytrichastri</name>
    <dbReference type="NCBI Taxonomy" id="1302689"/>
    <lineage>
        <taxon>Bacteria</taxon>
        <taxon>Pseudomonadati</taxon>
        <taxon>Bacteroidota</taxon>
        <taxon>Sphingobacteriia</taxon>
        <taxon>Sphingobacteriales</taxon>
        <taxon>Sphingobacteriaceae</taxon>
        <taxon>Mucilaginibacter</taxon>
    </lineage>
</organism>
<keyword evidence="4" id="KW-1185">Reference proteome</keyword>
<comment type="caution">
    <text evidence="3">The sequence shown here is derived from an EMBL/GenBank/DDBJ whole genome shotgun (WGS) entry which is preliminary data.</text>
</comment>
<evidence type="ECO:0000256" key="2">
    <source>
        <dbReference type="RuleBase" id="RU363072"/>
    </source>
</evidence>
<sequence>MGMGYHRYGPARFPGRLPDELFSSSVTQLLNIQVKLHIMKKYILITILLLSTIKLTFAQDTVKQQHFNLHFQQTIITQYKPTFSAAYSGANSLLTGSETQSSITTTLFGGAKLWKGAEVYFNPELSGGAGLSRTLGVAGFPNGETFRVGSASPAIYIARLYLKQRFEWGTEKDTLSDDVNQLAGIKSKRYFSIAVGKYGMADFFDGNEFSHDPRAQFMNWALMDNAAWDYPANTRGYVIGATAEFGQPNWTLRFAFTMSTTEANGAIWDAKLGKANTQTLEYEKRYSINGQKGTVRILGFRNNGKMGNYQQALNLNPVAPNVDTTQAYGRHKYGFGVSADQYLSKDFGLFAKASWNDGHTETWYFTEIDHSITFGGVLKGTSWKRIDDELGLAFIGNGLSKPHRDYLAAGGYGFLIGDGKLNYAPEMIAELYYKMNTYQHKLWLSPDCQFIINPAYNKDRGPVNVLGMRAHVEF</sequence>
<evidence type="ECO:0000256" key="1">
    <source>
        <dbReference type="ARBA" id="ARBA00008769"/>
    </source>
</evidence>
<dbReference type="STRING" id="1302689.RG47T_0040"/>
<dbReference type="AlphaFoldDB" id="A0A1Q5ZSF4"/>
<dbReference type="GO" id="GO:0008643">
    <property type="term" value="P:carbohydrate transport"/>
    <property type="evidence" value="ECO:0007669"/>
    <property type="project" value="InterPro"/>
</dbReference>
<dbReference type="GO" id="GO:0015288">
    <property type="term" value="F:porin activity"/>
    <property type="evidence" value="ECO:0007669"/>
    <property type="project" value="InterPro"/>
</dbReference>
<evidence type="ECO:0000313" key="4">
    <source>
        <dbReference type="Proteomes" id="UP000186720"/>
    </source>
</evidence>
<accession>A0A1Q5ZSF4</accession>
<dbReference type="Proteomes" id="UP000186720">
    <property type="component" value="Unassembled WGS sequence"/>
</dbReference>
<dbReference type="Gene3D" id="2.40.160.180">
    <property type="entry name" value="Carbohydrate-selective porin OprB"/>
    <property type="match status" value="1"/>
</dbReference>
<dbReference type="EMBL" id="MPPL01000001">
    <property type="protein sequence ID" value="OKS84608.1"/>
    <property type="molecule type" value="Genomic_DNA"/>
</dbReference>
<comment type="similarity">
    <text evidence="1 2">Belongs to the OprB family.</text>
</comment>
<dbReference type="InterPro" id="IPR038673">
    <property type="entry name" value="OprB_sf"/>
</dbReference>
<proteinExistence type="inferred from homology"/>
<reference evidence="3 4" key="1">
    <citation type="submission" date="2016-11" db="EMBL/GenBank/DDBJ databases">
        <title>Whole Genome Sequencing of Mucilaginibacter polytrichastri RG4-7(T) isolated from the moss sample.</title>
        <authorList>
            <person name="Li Y."/>
        </authorList>
    </citation>
    <scope>NUCLEOTIDE SEQUENCE [LARGE SCALE GENOMIC DNA]</scope>
    <source>
        <strain evidence="3 4">RG4-7</strain>
    </source>
</reference>
<dbReference type="Pfam" id="PF04966">
    <property type="entry name" value="OprB"/>
    <property type="match status" value="1"/>
</dbReference>
<dbReference type="GO" id="GO:0016020">
    <property type="term" value="C:membrane"/>
    <property type="evidence" value="ECO:0007669"/>
    <property type="project" value="InterPro"/>
</dbReference>
<name>A0A1Q5ZSF4_9SPHI</name>
<evidence type="ECO:0000313" key="3">
    <source>
        <dbReference type="EMBL" id="OKS84608.1"/>
    </source>
</evidence>
<protein>
    <submittedName>
        <fullName evidence="3">Uncharacterized protein</fullName>
    </submittedName>
</protein>